<evidence type="ECO:0000313" key="2">
    <source>
        <dbReference type="EMBL" id="RFZ83016.1"/>
    </source>
</evidence>
<gene>
    <name evidence="2" type="ORF">DYU05_12750</name>
</gene>
<feature type="transmembrane region" description="Helical" evidence="1">
    <location>
        <begin position="36"/>
        <end position="55"/>
    </location>
</feature>
<name>A0A3E2NPT7_9SPHI</name>
<feature type="transmembrane region" description="Helical" evidence="1">
    <location>
        <begin position="93"/>
        <end position="112"/>
    </location>
</feature>
<dbReference type="OrthoDB" id="129082at2"/>
<sequence>MKIISPAMHGIIDYCLVLFLWIAPTTFVLPEHTAKYVYLLGFAHLFITACTNNNAGIFRFISMKLHGTIELALSVIVLILCFTELRYDERDKAFFLTFGVVLLVLYLVTDYTGGLSSPKRFRGSARLRGARTIS</sequence>
<feature type="transmembrane region" description="Helical" evidence="1">
    <location>
        <begin position="12"/>
        <end position="30"/>
    </location>
</feature>
<keyword evidence="1" id="KW-0472">Membrane</keyword>
<keyword evidence="1" id="KW-0812">Transmembrane</keyword>
<evidence type="ECO:0000313" key="3">
    <source>
        <dbReference type="Proteomes" id="UP000260823"/>
    </source>
</evidence>
<organism evidence="2 3">
    <name type="scientific">Mucilaginibacter terrenus</name>
    <dbReference type="NCBI Taxonomy" id="2482727"/>
    <lineage>
        <taxon>Bacteria</taxon>
        <taxon>Pseudomonadati</taxon>
        <taxon>Bacteroidota</taxon>
        <taxon>Sphingobacteriia</taxon>
        <taxon>Sphingobacteriales</taxon>
        <taxon>Sphingobacteriaceae</taxon>
        <taxon>Mucilaginibacter</taxon>
    </lineage>
</organism>
<accession>A0A3E2NPT7</accession>
<keyword evidence="1" id="KW-1133">Transmembrane helix</keyword>
<proteinExistence type="predicted"/>
<dbReference type="Proteomes" id="UP000260823">
    <property type="component" value="Unassembled WGS sequence"/>
</dbReference>
<protein>
    <submittedName>
        <fullName evidence="2">Uncharacterized protein</fullName>
    </submittedName>
</protein>
<dbReference type="AlphaFoldDB" id="A0A3E2NPT7"/>
<dbReference type="RefSeq" id="WP_133300225.1">
    <property type="nucleotide sequence ID" value="NZ_QWDE01000002.1"/>
</dbReference>
<keyword evidence="3" id="KW-1185">Reference proteome</keyword>
<feature type="transmembrane region" description="Helical" evidence="1">
    <location>
        <begin position="67"/>
        <end position="87"/>
    </location>
</feature>
<reference evidence="2 3" key="1">
    <citation type="submission" date="2018-08" db="EMBL/GenBank/DDBJ databases">
        <title>Mucilaginibacter terrae sp. nov., isolated from manganese diggings.</title>
        <authorList>
            <person name="Huang Y."/>
            <person name="Zhou Z."/>
        </authorList>
    </citation>
    <scope>NUCLEOTIDE SEQUENCE [LARGE SCALE GENOMIC DNA]</scope>
    <source>
        <strain evidence="2 3">ZH6</strain>
    </source>
</reference>
<comment type="caution">
    <text evidence="2">The sequence shown here is derived from an EMBL/GenBank/DDBJ whole genome shotgun (WGS) entry which is preliminary data.</text>
</comment>
<evidence type="ECO:0000256" key="1">
    <source>
        <dbReference type="SAM" id="Phobius"/>
    </source>
</evidence>
<dbReference type="EMBL" id="QWDE01000002">
    <property type="protein sequence ID" value="RFZ83016.1"/>
    <property type="molecule type" value="Genomic_DNA"/>
</dbReference>